<keyword evidence="2" id="KW-1185">Reference proteome</keyword>
<dbReference type="Proteomes" id="UP001321473">
    <property type="component" value="Unassembled WGS sequence"/>
</dbReference>
<comment type="caution">
    <text evidence="1">The sequence shown here is derived from an EMBL/GenBank/DDBJ whole genome shotgun (WGS) entry which is preliminary data.</text>
</comment>
<sequence length="75" mass="8906">MAIKGCARLFDGIKYLRGETERKCAERYSLKRHGQSLQMRRSQVHLHHAVQVLHRRMRLRQVQEVRHRATPECSA</sequence>
<evidence type="ECO:0000313" key="2">
    <source>
        <dbReference type="Proteomes" id="UP001321473"/>
    </source>
</evidence>
<protein>
    <submittedName>
        <fullName evidence="1">Uncharacterized protein</fullName>
    </submittedName>
</protein>
<dbReference type="AlphaFoldDB" id="A0AAQ4ED79"/>
<evidence type="ECO:0000313" key="1">
    <source>
        <dbReference type="EMBL" id="KAK8772548.1"/>
    </source>
</evidence>
<organism evidence="1 2">
    <name type="scientific">Amblyomma americanum</name>
    <name type="common">Lone star tick</name>
    <dbReference type="NCBI Taxonomy" id="6943"/>
    <lineage>
        <taxon>Eukaryota</taxon>
        <taxon>Metazoa</taxon>
        <taxon>Ecdysozoa</taxon>
        <taxon>Arthropoda</taxon>
        <taxon>Chelicerata</taxon>
        <taxon>Arachnida</taxon>
        <taxon>Acari</taxon>
        <taxon>Parasitiformes</taxon>
        <taxon>Ixodida</taxon>
        <taxon>Ixodoidea</taxon>
        <taxon>Ixodidae</taxon>
        <taxon>Amblyomminae</taxon>
        <taxon>Amblyomma</taxon>
    </lineage>
</organism>
<accession>A0AAQ4ED79</accession>
<dbReference type="EMBL" id="JARKHS020018128">
    <property type="protein sequence ID" value="KAK8772548.1"/>
    <property type="molecule type" value="Genomic_DNA"/>
</dbReference>
<name>A0AAQ4ED79_AMBAM</name>
<reference evidence="1 2" key="1">
    <citation type="journal article" date="2023" name="Arcadia Sci">
        <title>De novo assembly of a long-read Amblyomma americanum tick genome.</title>
        <authorList>
            <person name="Chou S."/>
            <person name="Poskanzer K.E."/>
            <person name="Rollins M."/>
            <person name="Thuy-Boun P.S."/>
        </authorList>
    </citation>
    <scope>NUCLEOTIDE SEQUENCE [LARGE SCALE GENOMIC DNA]</scope>
    <source>
        <strain evidence="1">F_SG_1</strain>
        <tissue evidence="1">Salivary glands</tissue>
    </source>
</reference>
<gene>
    <name evidence="1" type="ORF">V5799_024206</name>
</gene>
<proteinExistence type="predicted"/>